<dbReference type="EMBL" id="LBVL01000001">
    <property type="protein sequence ID" value="KKQ86196.1"/>
    <property type="molecule type" value="Genomic_DNA"/>
</dbReference>
<dbReference type="Gene3D" id="3.40.50.720">
    <property type="entry name" value="NAD(P)-binding Rossmann-like Domain"/>
    <property type="match status" value="2"/>
</dbReference>
<dbReference type="PANTHER" id="PTHR43761">
    <property type="entry name" value="D-ISOMER SPECIFIC 2-HYDROXYACID DEHYDROGENASE FAMILY PROTEIN (AFU_ORTHOLOGUE AFUA_1G13630)"/>
    <property type="match status" value="1"/>
</dbReference>
<evidence type="ECO:0000313" key="8">
    <source>
        <dbReference type="Proteomes" id="UP000034081"/>
    </source>
</evidence>
<dbReference type="PROSITE" id="PS00065">
    <property type="entry name" value="D_2_HYDROXYACID_DH_1"/>
    <property type="match status" value="1"/>
</dbReference>
<organism evidence="7 8">
    <name type="scientific">Candidatus Woesebacteria bacterium GW2011_GWB1_38_8</name>
    <dbReference type="NCBI Taxonomy" id="1618570"/>
    <lineage>
        <taxon>Bacteria</taxon>
        <taxon>Candidatus Woeseibacteriota</taxon>
    </lineage>
</organism>
<evidence type="ECO:0000256" key="1">
    <source>
        <dbReference type="ARBA" id="ARBA00005854"/>
    </source>
</evidence>
<feature type="domain" description="D-isomer specific 2-hydroxyacid dehydrogenase NAD-binding" evidence="6">
    <location>
        <begin position="115"/>
        <end position="267"/>
    </location>
</feature>
<comment type="similarity">
    <text evidence="1 4">Belongs to the D-isomer specific 2-hydroxyacid dehydrogenase family.</text>
</comment>
<dbReference type="AlphaFoldDB" id="A0A0G0PA74"/>
<dbReference type="InterPro" id="IPR006140">
    <property type="entry name" value="D-isomer_DH_NAD-bd"/>
</dbReference>
<dbReference type="GO" id="GO:0016616">
    <property type="term" value="F:oxidoreductase activity, acting on the CH-OH group of donors, NAD or NADP as acceptor"/>
    <property type="evidence" value="ECO:0007669"/>
    <property type="project" value="InterPro"/>
</dbReference>
<dbReference type="GO" id="GO:0051287">
    <property type="term" value="F:NAD binding"/>
    <property type="evidence" value="ECO:0007669"/>
    <property type="project" value="InterPro"/>
</dbReference>
<dbReference type="Proteomes" id="UP000034081">
    <property type="component" value="Unassembled WGS sequence"/>
</dbReference>
<gene>
    <name evidence="7" type="ORF">UT08_C0001G0062</name>
</gene>
<dbReference type="PANTHER" id="PTHR43761:SF1">
    <property type="entry name" value="D-ISOMER SPECIFIC 2-HYDROXYACID DEHYDROGENASE CATALYTIC DOMAIN-CONTAINING PROTEIN-RELATED"/>
    <property type="match status" value="1"/>
</dbReference>
<proteinExistence type="inferred from homology"/>
<dbReference type="Pfam" id="PF02826">
    <property type="entry name" value="2-Hacid_dh_C"/>
    <property type="match status" value="1"/>
</dbReference>
<dbReference type="InterPro" id="IPR029752">
    <property type="entry name" value="D-isomer_DH_CS1"/>
</dbReference>
<dbReference type="SUPFAM" id="SSF51735">
    <property type="entry name" value="NAD(P)-binding Rossmann-fold domains"/>
    <property type="match status" value="1"/>
</dbReference>
<dbReference type="SUPFAM" id="SSF52283">
    <property type="entry name" value="Formate/glycerate dehydrogenase catalytic domain-like"/>
    <property type="match status" value="1"/>
</dbReference>
<feature type="domain" description="D-isomer specific 2-hydroxyacid dehydrogenase catalytic" evidence="5">
    <location>
        <begin position="15"/>
        <end position="310"/>
    </location>
</feature>
<evidence type="ECO:0000259" key="5">
    <source>
        <dbReference type="Pfam" id="PF00389"/>
    </source>
</evidence>
<evidence type="ECO:0000256" key="4">
    <source>
        <dbReference type="RuleBase" id="RU003719"/>
    </source>
</evidence>
<dbReference type="Pfam" id="PF00389">
    <property type="entry name" value="2-Hacid_dh"/>
    <property type="match status" value="1"/>
</dbReference>
<dbReference type="InterPro" id="IPR050418">
    <property type="entry name" value="D-iso_2-hydroxyacid_DH_PdxB"/>
</dbReference>
<evidence type="ECO:0000259" key="6">
    <source>
        <dbReference type="Pfam" id="PF02826"/>
    </source>
</evidence>
<dbReference type="STRING" id="1618570.UT08_C0001G0062"/>
<evidence type="ECO:0000256" key="2">
    <source>
        <dbReference type="ARBA" id="ARBA00023002"/>
    </source>
</evidence>
<dbReference type="InterPro" id="IPR006139">
    <property type="entry name" value="D-isomer_2_OHA_DH_cat_dom"/>
</dbReference>
<evidence type="ECO:0000256" key="3">
    <source>
        <dbReference type="ARBA" id="ARBA00023027"/>
    </source>
</evidence>
<reference evidence="7 8" key="1">
    <citation type="journal article" date="2015" name="Nature">
        <title>rRNA introns, odd ribosomes, and small enigmatic genomes across a large radiation of phyla.</title>
        <authorList>
            <person name="Brown C.T."/>
            <person name="Hug L.A."/>
            <person name="Thomas B.C."/>
            <person name="Sharon I."/>
            <person name="Castelle C.J."/>
            <person name="Singh A."/>
            <person name="Wilkins M.J."/>
            <person name="Williams K.H."/>
            <person name="Banfield J.F."/>
        </authorList>
    </citation>
    <scope>NUCLEOTIDE SEQUENCE [LARGE SCALE GENOMIC DNA]</scope>
</reference>
<keyword evidence="2 4" id="KW-0560">Oxidoreductase</keyword>
<sequence>MKTILIMSKDGSLPNKEQLELLKKYTDLEIITHEGRLSELTKLKKDTSEKLIGVDPDSFGWDMDGESIKDIPNVKAVFTQSTSYDWVKPNVLSKLGVKVVNCAGFSADAVAEYAIGMAMNVCRHLPLVIKNKWKVDWKAPKPMLLNGKVLGIIGLGRIGLRIAEVGSGIGMEVIYWSRKSRDSRFKYVSLNRLFKDSDVIIPALVENTETSKLIKDNLLKLVKPSSYLVGLNRIKVLWNEVKIIDLVQKGKIAGYAFEGDNAKPLPEYKGNIFALPPMVWYTKESLDNLLDMWVNNIVSFAQDKPINVVN</sequence>
<protein>
    <submittedName>
        <fullName evidence="7">Dehydrogenase</fullName>
    </submittedName>
</protein>
<keyword evidence="3" id="KW-0520">NAD</keyword>
<evidence type="ECO:0000313" key="7">
    <source>
        <dbReference type="EMBL" id="KKQ86196.1"/>
    </source>
</evidence>
<dbReference type="InterPro" id="IPR036291">
    <property type="entry name" value="NAD(P)-bd_dom_sf"/>
</dbReference>
<accession>A0A0G0PA74</accession>
<comment type="caution">
    <text evidence="7">The sequence shown here is derived from an EMBL/GenBank/DDBJ whole genome shotgun (WGS) entry which is preliminary data.</text>
</comment>
<name>A0A0G0PA74_9BACT</name>